<evidence type="ECO:0000313" key="2">
    <source>
        <dbReference type="EMBL" id="MFC4245140.1"/>
    </source>
</evidence>
<dbReference type="InterPro" id="IPR039422">
    <property type="entry name" value="MarR/SlyA-like"/>
</dbReference>
<dbReference type="SUPFAM" id="SSF46785">
    <property type="entry name" value="Winged helix' DNA-binding domain"/>
    <property type="match status" value="1"/>
</dbReference>
<evidence type="ECO:0000259" key="1">
    <source>
        <dbReference type="PROSITE" id="PS50995"/>
    </source>
</evidence>
<comment type="caution">
    <text evidence="2">The sequence shown here is derived from an EMBL/GenBank/DDBJ whole genome shotgun (WGS) entry which is preliminary data.</text>
</comment>
<protein>
    <submittedName>
        <fullName evidence="2">MarR family winged helix-turn-helix transcriptional regulator</fullName>
    </submittedName>
</protein>
<organism evidence="2 3">
    <name type="scientific">Gryllotalpicola reticulitermitis</name>
    <dbReference type="NCBI Taxonomy" id="1184153"/>
    <lineage>
        <taxon>Bacteria</taxon>
        <taxon>Bacillati</taxon>
        <taxon>Actinomycetota</taxon>
        <taxon>Actinomycetes</taxon>
        <taxon>Micrococcales</taxon>
        <taxon>Microbacteriaceae</taxon>
        <taxon>Gryllotalpicola</taxon>
    </lineage>
</organism>
<dbReference type="InterPro" id="IPR036388">
    <property type="entry name" value="WH-like_DNA-bd_sf"/>
</dbReference>
<dbReference type="SMART" id="SM00347">
    <property type="entry name" value="HTH_MARR"/>
    <property type="match status" value="1"/>
</dbReference>
<dbReference type="Pfam" id="PF01047">
    <property type="entry name" value="MarR"/>
    <property type="match status" value="1"/>
</dbReference>
<dbReference type="Gene3D" id="1.10.10.10">
    <property type="entry name" value="Winged helix-like DNA-binding domain superfamily/Winged helix DNA-binding domain"/>
    <property type="match status" value="1"/>
</dbReference>
<dbReference type="EMBL" id="JBHSCN010000021">
    <property type="protein sequence ID" value="MFC4245140.1"/>
    <property type="molecule type" value="Genomic_DNA"/>
</dbReference>
<reference evidence="3" key="1">
    <citation type="journal article" date="2019" name="Int. J. Syst. Evol. Microbiol.">
        <title>The Global Catalogue of Microorganisms (GCM) 10K type strain sequencing project: providing services to taxonomists for standard genome sequencing and annotation.</title>
        <authorList>
            <consortium name="The Broad Institute Genomics Platform"/>
            <consortium name="The Broad Institute Genome Sequencing Center for Infectious Disease"/>
            <person name="Wu L."/>
            <person name="Ma J."/>
        </authorList>
    </citation>
    <scope>NUCLEOTIDE SEQUENCE [LARGE SCALE GENOMIC DNA]</scope>
    <source>
        <strain evidence="3">CGMCC 1.10363</strain>
    </source>
</reference>
<keyword evidence="3" id="KW-1185">Reference proteome</keyword>
<dbReference type="Proteomes" id="UP001595900">
    <property type="component" value="Unassembled WGS sequence"/>
</dbReference>
<dbReference type="InterPro" id="IPR000835">
    <property type="entry name" value="HTH_MarR-typ"/>
</dbReference>
<dbReference type="InterPro" id="IPR036390">
    <property type="entry name" value="WH_DNA-bd_sf"/>
</dbReference>
<name>A0ABV8QA48_9MICO</name>
<proteinExistence type="predicted"/>
<feature type="domain" description="HTH marR-type" evidence="1">
    <location>
        <begin position="7"/>
        <end position="141"/>
    </location>
</feature>
<dbReference type="PANTHER" id="PTHR33164:SF94">
    <property type="entry name" value="TRANSCRIPTIONAL REGULATORY PROTEIN-RELATED"/>
    <property type="match status" value="1"/>
</dbReference>
<dbReference type="PROSITE" id="PS50995">
    <property type="entry name" value="HTH_MARR_2"/>
    <property type="match status" value="1"/>
</dbReference>
<gene>
    <name evidence="2" type="ORF">ACFOYW_17365</name>
</gene>
<dbReference type="PANTHER" id="PTHR33164">
    <property type="entry name" value="TRANSCRIPTIONAL REGULATOR, MARR FAMILY"/>
    <property type="match status" value="1"/>
</dbReference>
<accession>A0ABV8QA48</accession>
<dbReference type="RefSeq" id="WP_390231945.1">
    <property type="nucleotide sequence ID" value="NZ_JBHSCN010000021.1"/>
</dbReference>
<evidence type="ECO:0000313" key="3">
    <source>
        <dbReference type="Proteomes" id="UP001595900"/>
    </source>
</evidence>
<sequence length="156" mass="16522">MAEAKEPSDPAEATLTASRALLGIVARSVAPALEVVSLPQFRVLVLLSAAGPTRVGQLAEKVGANPSTFSRSIDRMVAGGWVIRAENPDSRREVLLELTDDGRWLVESVTVRRRRALTTVLERMSPADRSALTSALSAFNTAAGETSIGDLLALGL</sequence>